<evidence type="ECO:0000313" key="2">
    <source>
        <dbReference type="Proteomes" id="UP000019132"/>
    </source>
</evidence>
<dbReference type="EMBL" id="GL376603">
    <property type="status" value="NOT_ANNOTATED_CDS"/>
    <property type="molecule type" value="Genomic_DNA"/>
</dbReference>
<keyword evidence="2" id="KW-1185">Reference proteome</keyword>
<dbReference type="VEuPathDB" id="FungiDB:PYU1_G003329"/>
<reference evidence="2" key="2">
    <citation type="submission" date="2010-04" db="EMBL/GenBank/DDBJ databases">
        <authorList>
            <person name="Buell R."/>
            <person name="Hamilton J."/>
            <person name="Hostetler J."/>
        </authorList>
    </citation>
    <scope>NUCLEOTIDE SEQUENCE [LARGE SCALE GENOMIC DNA]</scope>
    <source>
        <strain evidence="2">DAOM:BR144</strain>
    </source>
</reference>
<dbReference type="HOGENOM" id="CLU_3379821_0_0_1"/>
<name>K3WEE8_GLOUD</name>
<organism evidence="1 2">
    <name type="scientific">Globisporangium ultimum (strain ATCC 200006 / CBS 805.95 / DAOM BR144)</name>
    <name type="common">Pythium ultimum</name>
    <dbReference type="NCBI Taxonomy" id="431595"/>
    <lineage>
        <taxon>Eukaryota</taxon>
        <taxon>Sar</taxon>
        <taxon>Stramenopiles</taxon>
        <taxon>Oomycota</taxon>
        <taxon>Peronosporomycetes</taxon>
        <taxon>Pythiales</taxon>
        <taxon>Pythiaceae</taxon>
        <taxon>Globisporangium</taxon>
    </lineage>
</organism>
<evidence type="ECO:0000313" key="1">
    <source>
        <dbReference type="EnsemblProtists" id="PYU1_T003339"/>
    </source>
</evidence>
<reference evidence="1" key="3">
    <citation type="submission" date="2015-02" db="UniProtKB">
        <authorList>
            <consortium name="EnsemblProtists"/>
        </authorList>
    </citation>
    <scope>IDENTIFICATION</scope>
    <source>
        <strain evidence="1">DAOM BR144</strain>
    </source>
</reference>
<dbReference type="AlphaFoldDB" id="K3WEE8"/>
<proteinExistence type="predicted"/>
<dbReference type="EnsemblProtists" id="PYU1_T003339">
    <property type="protein sequence ID" value="PYU1_T003339"/>
    <property type="gene ID" value="PYU1_G003329"/>
</dbReference>
<protein>
    <submittedName>
        <fullName evidence="1">Uncharacterized protein</fullName>
    </submittedName>
</protein>
<accession>K3WEE8</accession>
<dbReference type="Proteomes" id="UP000019132">
    <property type="component" value="Unassembled WGS sequence"/>
</dbReference>
<dbReference type="InParanoid" id="K3WEE8"/>
<reference evidence="2" key="1">
    <citation type="journal article" date="2010" name="Genome Biol.">
        <title>Genome sequence of the necrotrophic plant pathogen Pythium ultimum reveals original pathogenicity mechanisms and effector repertoire.</title>
        <authorList>
            <person name="Levesque C.A."/>
            <person name="Brouwer H."/>
            <person name="Cano L."/>
            <person name="Hamilton J.P."/>
            <person name="Holt C."/>
            <person name="Huitema E."/>
            <person name="Raffaele S."/>
            <person name="Robideau G.P."/>
            <person name="Thines M."/>
            <person name="Win J."/>
            <person name="Zerillo M.M."/>
            <person name="Beakes G.W."/>
            <person name="Boore J.L."/>
            <person name="Busam D."/>
            <person name="Dumas B."/>
            <person name="Ferriera S."/>
            <person name="Fuerstenberg S.I."/>
            <person name="Gachon C.M."/>
            <person name="Gaulin E."/>
            <person name="Govers F."/>
            <person name="Grenville-Briggs L."/>
            <person name="Horner N."/>
            <person name="Hostetler J."/>
            <person name="Jiang R.H."/>
            <person name="Johnson J."/>
            <person name="Krajaejun T."/>
            <person name="Lin H."/>
            <person name="Meijer H.J."/>
            <person name="Moore B."/>
            <person name="Morris P."/>
            <person name="Phuntmart V."/>
            <person name="Puiu D."/>
            <person name="Shetty J."/>
            <person name="Stajich J.E."/>
            <person name="Tripathy S."/>
            <person name="Wawra S."/>
            <person name="van West P."/>
            <person name="Whitty B.R."/>
            <person name="Coutinho P.M."/>
            <person name="Henrissat B."/>
            <person name="Martin F."/>
            <person name="Thomas P.D."/>
            <person name="Tyler B.M."/>
            <person name="De Vries R.P."/>
            <person name="Kamoun S."/>
            <person name="Yandell M."/>
            <person name="Tisserat N."/>
            <person name="Buell C.R."/>
        </authorList>
    </citation>
    <scope>NUCLEOTIDE SEQUENCE</scope>
    <source>
        <strain evidence="2">DAOM:BR144</strain>
    </source>
</reference>
<sequence>RLTVCHTDQLRGDFGRKRVATALSLIFRRAQKVV</sequence>